<dbReference type="STRING" id="198628.Dda3937_03140"/>
<protein>
    <submittedName>
        <fullName evidence="1">Uncharacterized protein</fullName>
    </submittedName>
</protein>
<proteinExistence type="predicted"/>
<organism evidence="1 2">
    <name type="scientific">Dickeya dadantii (strain 3937)</name>
    <name type="common">Erwinia chrysanthemi (strain 3937)</name>
    <dbReference type="NCBI Taxonomy" id="198628"/>
    <lineage>
        <taxon>Bacteria</taxon>
        <taxon>Pseudomonadati</taxon>
        <taxon>Pseudomonadota</taxon>
        <taxon>Gammaproteobacteria</taxon>
        <taxon>Enterobacterales</taxon>
        <taxon>Pectobacteriaceae</taxon>
        <taxon>Dickeya</taxon>
    </lineage>
</organism>
<keyword evidence="2" id="KW-1185">Reference proteome</keyword>
<evidence type="ECO:0000313" key="2">
    <source>
        <dbReference type="Proteomes" id="UP000006859"/>
    </source>
</evidence>
<dbReference type="EMBL" id="CP002038">
    <property type="protein sequence ID" value="ADM98822.1"/>
    <property type="molecule type" value="Genomic_DNA"/>
</dbReference>
<dbReference type="KEGG" id="ddd:Dda3937_03140"/>
<evidence type="ECO:0000313" key="1">
    <source>
        <dbReference type="EMBL" id="ADM98822.1"/>
    </source>
</evidence>
<accession>E0SF80</accession>
<sequence length="79" mass="8902">MLGDGSANRLMDFRHRPVVVDADKYPSTCPFFTPSTRTITAILWAQSVACVYVVRQAMTGKPARPLFGVKLLAKREKYR</sequence>
<name>E0SF80_DICD3</name>
<dbReference type="HOGENOM" id="CLU_2600432_0_0_6"/>
<dbReference type="AlphaFoldDB" id="E0SF80"/>
<dbReference type="Proteomes" id="UP000006859">
    <property type="component" value="Chromosome"/>
</dbReference>
<gene>
    <name evidence="1" type="ordered locus">Dda3937_03140</name>
</gene>
<reference evidence="1 2" key="1">
    <citation type="journal article" date="2011" name="J. Bacteriol.">
        <title>Genome sequence of the plant-pathogenic bacterium Dickeya dadantii 3937.</title>
        <authorList>
            <person name="Glasner J.D."/>
            <person name="Yang C.H."/>
            <person name="Reverchon S."/>
            <person name="Hugouvieux-Cotte-Pattat N."/>
            <person name="Condemine G."/>
            <person name="Bohin J.P."/>
            <person name="Van Gijsegem F."/>
            <person name="Yang S."/>
            <person name="Franza T."/>
            <person name="Expert D."/>
            <person name="Plunkett G. III"/>
            <person name="San Francisco M.J."/>
            <person name="Charkowski A.O."/>
            <person name="Py B."/>
            <person name="Bell K."/>
            <person name="Rauscher L."/>
            <person name="Rodriguez-Palenzuela P."/>
            <person name="Toussaint A."/>
            <person name="Holeva M.C."/>
            <person name="He S.Y."/>
            <person name="Douet V."/>
            <person name="Boccara M."/>
            <person name="Blanco C."/>
            <person name="Toth I."/>
            <person name="Anderson B.D."/>
            <person name="Biehl B.S."/>
            <person name="Mau B."/>
            <person name="Flynn S.M."/>
            <person name="Barras F."/>
            <person name="Lindeberg M."/>
            <person name="Birch P.R."/>
            <person name="Tsuyumu S."/>
            <person name="Shi X."/>
            <person name="Hibbing M."/>
            <person name="Yap M.N."/>
            <person name="Carpentier M."/>
            <person name="Dassa E."/>
            <person name="Umehara M."/>
            <person name="Kim J.F."/>
            <person name="Rusch M."/>
            <person name="Soni P."/>
            <person name="Mayhew G.F."/>
            <person name="Fouts D.E."/>
            <person name="Gill S.R."/>
            <person name="Blattner F.R."/>
            <person name="Keen N.T."/>
            <person name="Perna N.T."/>
        </authorList>
    </citation>
    <scope>NUCLEOTIDE SEQUENCE [LARGE SCALE GENOMIC DNA]</scope>
    <source>
        <strain evidence="1 2">3937</strain>
    </source>
</reference>